<comment type="caution">
    <text evidence="2">The sequence shown here is derived from an EMBL/GenBank/DDBJ whole genome shotgun (WGS) entry which is preliminary data.</text>
</comment>
<dbReference type="EMBL" id="PFEA01000042">
    <property type="protein sequence ID" value="PJE59701.1"/>
    <property type="molecule type" value="Genomic_DNA"/>
</dbReference>
<dbReference type="GO" id="GO:0003729">
    <property type="term" value="F:mRNA binding"/>
    <property type="evidence" value="ECO:0007669"/>
    <property type="project" value="InterPro"/>
</dbReference>
<dbReference type="InterPro" id="IPR011990">
    <property type="entry name" value="TPR-like_helical_dom_sf"/>
</dbReference>
<dbReference type="Proteomes" id="UP000231086">
    <property type="component" value="Unassembled WGS sequence"/>
</dbReference>
<feature type="repeat" description="TPR" evidence="1">
    <location>
        <begin position="82"/>
        <end position="115"/>
    </location>
</feature>
<dbReference type="SUPFAM" id="SSF48452">
    <property type="entry name" value="TPR-like"/>
    <property type="match status" value="1"/>
</dbReference>
<dbReference type="PANTHER" id="PTHR44917">
    <property type="entry name" value="PROTEIN HIGH CHLOROPHYLL FLUORESCENT 107"/>
    <property type="match status" value="1"/>
</dbReference>
<evidence type="ECO:0000256" key="1">
    <source>
        <dbReference type="PROSITE-ProRule" id="PRU00339"/>
    </source>
</evidence>
<keyword evidence="1" id="KW-0802">TPR repeat</keyword>
<feature type="repeat" description="TPR" evidence="1">
    <location>
        <begin position="116"/>
        <end position="149"/>
    </location>
</feature>
<dbReference type="Gene3D" id="1.25.40.10">
    <property type="entry name" value="Tetratricopeptide repeat domain"/>
    <property type="match status" value="1"/>
</dbReference>
<dbReference type="InterPro" id="IPR019734">
    <property type="entry name" value="TPR_rpt"/>
</dbReference>
<gene>
    <name evidence="2" type="ORF">COU85_02265</name>
</gene>
<sequence length="230" mass="26446">MKRKKLVIFLAIVLVLLAGGIWFWQNLSWLQSGSENQPQPLENIERNFTGEQQKIYKGRIVEAEEYLDSLNQNNPNYSNFEFNAFVYLAQQYYGLGQMQKAKDYYDAALAKRPTDENVMVGLSLVYIQSGRLNEAGVLYSQALERNPKNADIWLRYIEVRKSQGDSGQNLGYLFEDALKKTERHPDILTKAAQFQEQQGNPAKAIELWQEVSKVNPAGADLYQNEINRLE</sequence>
<evidence type="ECO:0000313" key="3">
    <source>
        <dbReference type="Proteomes" id="UP000231086"/>
    </source>
</evidence>
<dbReference type="AlphaFoldDB" id="A0A2M8KIF4"/>
<evidence type="ECO:0000313" key="2">
    <source>
        <dbReference type="EMBL" id="PJE59701.1"/>
    </source>
</evidence>
<dbReference type="PANTHER" id="PTHR44917:SF1">
    <property type="entry name" value="PROTEIN HIGH CHLOROPHYLL FLUORESCENT 107"/>
    <property type="match status" value="1"/>
</dbReference>
<dbReference type="SMART" id="SM00028">
    <property type="entry name" value="TPR"/>
    <property type="match status" value="3"/>
</dbReference>
<accession>A0A2M8KIF4</accession>
<dbReference type="PROSITE" id="PS50005">
    <property type="entry name" value="TPR"/>
    <property type="match status" value="2"/>
</dbReference>
<name>A0A2M8KIF4_9BACT</name>
<organism evidence="2 3">
    <name type="scientific">Candidatus Portnoybacteria bacterium CG10_big_fil_rev_8_21_14_0_10_44_7</name>
    <dbReference type="NCBI Taxonomy" id="1974816"/>
    <lineage>
        <taxon>Bacteria</taxon>
        <taxon>Candidatus Portnoyibacteriota</taxon>
    </lineage>
</organism>
<reference evidence="3" key="1">
    <citation type="submission" date="2017-09" db="EMBL/GenBank/DDBJ databases">
        <title>Depth-based differentiation of microbial function through sediment-hosted aquifers and enrichment of novel symbionts in the deep terrestrial subsurface.</title>
        <authorList>
            <person name="Probst A.J."/>
            <person name="Ladd B."/>
            <person name="Jarett J.K."/>
            <person name="Geller-Mcgrath D.E."/>
            <person name="Sieber C.M.K."/>
            <person name="Emerson J.B."/>
            <person name="Anantharaman K."/>
            <person name="Thomas B.C."/>
            <person name="Malmstrom R."/>
            <person name="Stieglmeier M."/>
            <person name="Klingl A."/>
            <person name="Woyke T."/>
            <person name="Ryan C.M."/>
            <person name="Banfield J.F."/>
        </authorList>
    </citation>
    <scope>NUCLEOTIDE SEQUENCE [LARGE SCALE GENOMIC DNA]</scope>
</reference>
<protein>
    <submittedName>
        <fullName evidence="2">Uncharacterized protein</fullName>
    </submittedName>
</protein>
<proteinExistence type="predicted"/>
<dbReference type="GO" id="GO:0006397">
    <property type="term" value="P:mRNA processing"/>
    <property type="evidence" value="ECO:0007669"/>
    <property type="project" value="InterPro"/>
</dbReference>
<dbReference type="InterPro" id="IPR044624">
    <property type="entry name" value="Mbb1-like"/>
</dbReference>
<dbReference type="Pfam" id="PF14559">
    <property type="entry name" value="TPR_19"/>
    <property type="match status" value="1"/>
</dbReference>